<dbReference type="InterPro" id="IPR007630">
    <property type="entry name" value="RNA_pol_sigma70_r4"/>
</dbReference>
<dbReference type="InterPro" id="IPR042189">
    <property type="entry name" value="RNA_pol_sigma_70_r1_1_sf"/>
</dbReference>
<dbReference type="NCBIfam" id="NF004208">
    <property type="entry name" value="PRK05658.1"/>
    <property type="match status" value="1"/>
</dbReference>
<dbReference type="SUPFAM" id="SSF88659">
    <property type="entry name" value="Sigma3 and sigma4 domains of RNA polymerase sigma factors"/>
    <property type="match status" value="2"/>
</dbReference>
<evidence type="ECO:0000256" key="3">
    <source>
        <dbReference type="ARBA" id="ARBA00023082"/>
    </source>
</evidence>
<dbReference type="RefSeq" id="WP_348398166.1">
    <property type="nucleotide sequence ID" value="NZ_CP136600.1"/>
</dbReference>
<dbReference type="Gene3D" id="1.10.601.10">
    <property type="entry name" value="RNA Polymerase Primary Sigma Factor"/>
    <property type="match status" value="1"/>
</dbReference>
<protein>
    <recommendedName>
        <fullName evidence="6">RNA polymerase sigma factor RpoD</fullName>
    </recommendedName>
    <alternativeName>
        <fullName evidence="6">Sigma-70</fullName>
    </alternativeName>
</protein>
<dbReference type="Pfam" id="PF04542">
    <property type="entry name" value="Sigma70_r2"/>
    <property type="match status" value="1"/>
</dbReference>
<dbReference type="Pfam" id="PF00140">
    <property type="entry name" value="Sigma70_r1_2"/>
    <property type="match status" value="1"/>
</dbReference>
<dbReference type="PRINTS" id="PR00046">
    <property type="entry name" value="SIGMA70FCT"/>
</dbReference>
<evidence type="ECO:0000256" key="1">
    <source>
        <dbReference type="ARBA" id="ARBA00022490"/>
    </source>
</evidence>
<evidence type="ECO:0000256" key="4">
    <source>
        <dbReference type="ARBA" id="ARBA00023125"/>
    </source>
</evidence>
<evidence type="ECO:0000256" key="2">
    <source>
        <dbReference type="ARBA" id="ARBA00023015"/>
    </source>
</evidence>
<feature type="DNA-binding region" description="H-T-H motif" evidence="6">
    <location>
        <begin position="572"/>
        <end position="591"/>
    </location>
</feature>
<dbReference type="PANTHER" id="PTHR30603">
    <property type="entry name" value="RNA POLYMERASE SIGMA FACTOR RPO"/>
    <property type="match status" value="1"/>
</dbReference>
<dbReference type="Pfam" id="PF04545">
    <property type="entry name" value="Sigma70_r4"/>
    <property type="match status" value="1"/>
</dbReference>
<comment type="function">
    <text evidence="6">Sigma factors are initiation factors that promote the attachment of RNA polymerase to specific initiation sites and are then released. This sigma factor is the primary sigma factor during exponential growth.</text>
</comment>
<dbReference type="Pfam" id="PF03979">
    <property type="entry name" value="Sigma70_r1_1"/>
    <property type="match status" value="1"/>
</dbReference>
<dbReference type="Gene3D" id="1.10.10.10">
    <property type="entry name" value="Winged helix-like DNA-binding domain superfamily/Winged helix DNA-binding domain"/>
    <property type="match status" value="2"/>
</dbReference>
<feature type="region of interest" description="Sigma-70 factor domain-4" evidence="6">
    <location>
        <begin position="546"/>
        <end position="599"/>
    </location>
</feature>
<reference evidence="10 11" key="1">
    <citation type="submission" date="2023-09" db="EMBL/GenBank/DDBJ databases">
        <authorList>
            <person name="Qi X."/>
        </authorList>
    </citation>
    <scope>NUCLEOTIDE SEQUENCE [LARGE SCALE GENOMIC DNA]</scope>
    <source>
        <strain evidence="10 11">S1-1</strain>
    </source>
</reference>
<dbReference type="InterPro" id="IPR013324">
    <property type="entry name" value="RNA_pol_sigma_r3/r4-like"/>
</dbReference>
<dbReference type="PROSITE" id="PS00716">
    <property type="entry name" value="SIGMA70_2"/>
    <property type="match status" value="1"/>
</dbReference>
<dbReference type="InterPro" id="IPR007624">
    <property type="entry name" value="RNA_pol_sigma70_r3"/>
</dbReference>
<evidence type="ECO:0000256" key="6">
    <source>
        <dbReference type="HAMAP-Rule" id="MF_00963"/>
    </source>
</evidence>
<keyword evidence="11" id="KW-1185">Reference proteome</keyword>
<dbReference type="InterPro" id="IPR009042">
    <property type="entry name" value="RNA_pol_sigma70_r1_2"/>
</dbReference>
<dbReference type="InterPro" id="IPR014284">
    <property type="entry name" value="RNA_pol_sigma-70_dom"/>
</dbReference>
<feature type="domain" description="RNA polymerase sigma-70" evidence="8">
    <location>
        <begin position="402"/>
        <end position="415"/>
    </location>
</feature>
<dbReference type="Proteomes" id="UP001301442">
    <property type="component" value="Chromosome"/>
</dbReference>
<gene>
    <name evidence="6 10" type="primary">rpoD</name>
    <name evidence="10" type="ORF">RI844_09280</name>
</gene>
<dbReference type="NCBIfam" id="TIGR02393">
    <property type="entry name" value="RpoD_Cterm"/>
    <property type="match status" value="1"/>
</dbReference>
<sequence length="613" mass="70073">MVQAPQSRLKELITKGKEQGYLTFAEVNDHLPQDIIDSDQVEDIIRMINDMGIQVFENAPDADELMMAEANTDEDAAEAAAQALATVESEIGRTTDPVRMYMREMGTVELLTRKGEIVIAKRIEEGIREVQRSVSEYPPAINYLLEQWDNFEAEELRLTDIIIGFLDPDAPDEVAPTATHVGSELSQEDLKDEDGEGSEDDEDEEEEDTGPDPELAREHFTELRKRYEAANTVIEAKGRNHQDSVEAIDAISECFKEFRLIPKLFDRLVKGMRDVMDRVRVQERLIMKHCVVGAGMPKTHFIKIFPGHETETEWLEAEIAAGHSYSEKLKIVSFDIERCVYKLTHLEEETFLSVQSIKDINRRMSIGEAKARRAKKEMVEANLRLVISIAKKYTNRGLQFLDLIQEGNIGLMKAVDKFEYRRGYKFSTYATWWIRQAITRSIADQARTIRIPVHMIETINKLNRISRQMLQEMGREPTPEELAERMVMPEDKIRKVLKIAKEPISMETPIGDDEDSHLGDFIEDGSGELPVDAATTENLKNATHEVLAGLTAREAKVLRMRFGIDMNTDHTLEEVGKQFDVTRERIRQIEAKALRKLRHPSRSEQLKSFLDGE</sequence>
<feature type="short sequence motif" description="Interaction with polymerase core subunit RpoC" evidence="6">
    <location>
        <begin position="402"/>
        <end position="405"/>
    </location>
</feature>
<organism evidence="10 11">
    <name type="scientific">Thalassotalea fonticola</name>
    <dbReference type="NCBI Taxonomy" id="3065649"/>
    <lineage>
        <taxon>Bacteria</taxon>
        <taxon>Pseudomonadati</taxon>
        <taxon>Pseudomonadota</taxon>
        <taxon>Gammaproteobacteria</taxon>
        <taxon>Alteromonadales</taxon>
        <taxon>Colwelliaceae</taxon>
        <taxon>Thalassotalea</taxon>
    </lineage>
</organism>
<evidence type="ECO:0000256" key="5">
    <source>
        <dbReference type="ARBA" id="ARBA00023163"/>
    </source>
</evidence>
<dbReference type="InterPro" id="IPR028630">
    <property type="entry name" value="Sigma70_RpoD"/>
</dbReference>
<feature type="region of interest" description="Sigma-70 factor domain-3" evidence="6">
    <location>
        <begin position="457"/>
        <end position="533"/>
    </location>
</feature>
<evidence type="ECO:0000313" key="11">
    <source>
        <dbReference type="Proteomes" id="UP001301442"/>
    </source>
</evidence>
<dbReference type="InterPro" id="IPR036388">
    <property type="entry name" value="WH-like_DNA-bd_sf"/>
</dbReference>
<dbReference type="NCBIfam" id="TIGR02937">
    <property type="entry name" value="sigma70-ECF"/>
    <property type="match status" value="1"/>
</dbReference>
<name>A0ABZ0GUN8_9GAMM</name>
<accession>A0ABZ0GUN8</accession>
<keyword evidence="3 6" id="KW-0731">Sigma factor</keyword>
<feature type="compositionally biased region" description="Acidic residues" evidence="7">
    <location>
        <begin position="186"/>
        <end position="211"/>
    </location>
</feature>
<dbReference type="SUPFAM" id="SSF88946">
    <property type="entry name" value="Sigma2 domain of RNA polymerase sigma factors"/>
    <property type="match status" value="1"/>
</dbReference>
<keyword evidence="2 6" id="KW-0805">Transcription regulation</keyword>
<dbReference type="InterPro" id="IPR007127">
    <property type="entry name" value="RNA_pol_sigma_70_r1_1"/>
</dbReference>
<dbReference type="InterPro" id="IPR012760">
    <property type="entry name" value="RNA_pol_sigma_RpoD_C"/>
</dbReference>
<comment type="subunit">
    <text evidence="6">Interacts transiently with the RNA polymerase catalytic core.</text>
</comment>
<dbReference type="InterPro" id="IPR000943">
    <property type="entry name" value="RNA_pol_sigma70"/>
</dbReference>
<dbReference type="InterPro" id="IPR007631">
    <property type="entry name" value="RNA_pol_sigma_70_non-ess"/>
</dbReference>
<dbReference type="PANTHER" id="PTHR30603:SF60">
    <property type="entry name" value="RNA POLYMERASE SIGMA FACTOR RPOD"/>
    <property type="match status" value="1"/>
</dbReference>
<dbReference type="Pfam" id="PF04539">
    <property type="entry name" value="Sigma70_r3"/>
    <property type="match status" value="1"/>
</dbReference>
<dbReference type="InterPro" id="IPR013325">
    <property type="entry name" value="RNA_pol_sigma_r2"/>
</dbReference>
<evidence type="ECO:0000259" key="9">
    <source>
        <dbReference type="PROSITE" id="PS00716"/>
    </source>
</evidence>
<comment type="similarity">
    <text evidence="6">Belongs to the sigma-70 factor family. RpoD/SigA subfamily.</text>
</comment>
<evidence type="ECO:0000313" key="10">
    <source>
        <dbReference type="EMBL" id="WOH39400.1"/>
    </source>
</evidence>
<keyword evidence="1 6" id="KW-0963">Cytoplasm</keyword>
<feature type="domain" description="RNA polymerase sigma-70" evidence="9">
    <location>
        <begin position="571"/>
        <end position="597"/>
    </location>
</feature>
<dbReference type="HAMAP" id="MF_00963">
    <property type="entry name" value="Sigma70_RpoD_SigA"/>
    <property type="match status" value="1"/>
</dbReference>
<dbReference type="Pfam" id="PF04546">
    <property type="entry name" value="Sigma70_ner"/>
    <property type="match status" value="1"/>
</dbReference>
<dbReference type="InterPro" id="IPR050239">
    <property type="entry name" value="Sigma-70_RNA_pol_init_factors"/>
</dbReference>
<dbReference type="CDD" id="cd06171">
    <property type="entry name" value="Sigma70_r4"/>
    <property type="match status" value="1"/>
</dbReference>
<feature type="region of interest" description="Disordered" evidence="7">
    <location>
        <begin position="173"/>
        <end position="215"/>
    </location>
</feature>
<evidence type="ECO:0000256" key="7">
    <source>
        <dbReference type="SAM" id="MobiDB-lite"/>
    </source>
</evidence>
<dbReference type="EMBL" id="CP136600">
    <property type="protein sequence ID" value="WOH39400.1"/>
    <property type="molecule type" value="Genomic_DNA"/>
</dbReference>
<proteinExistence type="inferred from homology"/>
<dbReference type="PROSITE" id="PS00715">
    <property type="entry name" value="SIGMA70_1"/>
    <property type="match status" value="1"/>
</dbReference>
<evidence type="ECO:0000259" key="8">
    <source>
        <dbReference type="PROSITE" id="PS00715"/>
    </source>
</evidence>
<keyword evidence="4 6" id="KW-0238">DNA-binding</keyword>
<comment type="subcellular location">
    <subcellularLocation>
        <location evidence="6">Cytoplasm</location>
    </subcellularLocation>
</comment>
<dbReference type="InterPro" id="IPR007627">
    <property type="entry name" value="RNA_pol_sigma70_r2"/>
</dbReference>
<feature type="region of interest" description="Sigma-70 factor domain-2" evidence="6">
    <location>
        <begin position="378"/>
        <end position="448"/>
    </location>
</feature>
<keyword evidence="5 6" id="KW-0804">Transcription</keyword>
<dbReference type="Gene3D" id="1.10.220.120">
    <property type="entry name" value="Sigma-70 factor, region 1.1"/>
    <property type="match status" value="1"/>
</dbReference>